<feature type="signal peptide" evidence="1">
    <location>
        <begin position="1"/>
        <end position="18"/>
    </location>
</feature>
<dbReference type="RefSeq" id="WP_231057732.1">
    <property type="nucleotide sequence ID" value="NZ_JAJNOC010000002.1"/>
</dbReference>
<keyword evidence="3" id="KW-1185">Reference proteome</keyword>
<evidence type="ECO:0000313" key="3">
    <source>
        <dbReference type="Proteomes" id="UP001179361"/>
    </source>
</evidence>
<organism evidence="2 3">
    <name type="scientific">Massilia phyllostachyos</name>
    <dbReference type="NCBI Taxonomy" id="2898585"/>
    <lineage>
        <taxon>Bacteria</taxon>
        <taxon>Pseudomonadati</taxon>
        <taxon>Pseudomonadota</taxon>
        <taxon>Betaproteobacteria</taxon>
        <taxon>Burkholderiales</taxon>
        <taxon>Oxalobacteraceae</taxon>
        <taxon>Telluria group</taxon>
        <taxon>Massilia</taxon>
    </lineage>
</organism>
<dbReference type="Proteomes" id="UP001179361">
    <property type="component" value="Unassembled WGS sequence"/>
</dbReference>
<comment type="caution">
    <text evidence="2">The sequence shown here is derived from an EMBL/GenBank/DDBJ whole genome shotgun (WGS) entry which is preliminary data.</text>
</comment>
<accession>A0ABS8Q484</accession>
<reference evidence="2" key="1">
    <citation type="submission" date="2021-11" db="EMBL/GenBank/DDBJ databases">
        <title>The complete genome of Massilia sp sp. G4R7.</title>
        <authorList>
            <person name="Liu L."/>
            <person name="Yue J."/>
            <person name="Yuan J."/>
            <person name="Yang F."/>
            <person name="Li L."/>
        </authorList>
    </citation>
    <scope>NUCLEOTIDE SEQUENCE</scope>
    <source>
        <strain evidence="2">G4R7</strain>
    </source>
</reference>
<dbReference type="EMBL" id="JAJNOC010000002">
    <property type="protein sequence ID" value="MCD2516414.1"/>
    <property type="molecule type" value="Genomic_DNA"/>
</dbReference>
<evidence type="ECO:0000256" key="1">
    <source>
        <dbReference type="SAM" id="SignalP"/>
    </source>
</evidence>
<name>A0ABS8Q484_9BURK</name>
<proteinExistence type="predicted"/>
<evidence type="ECO:0000313" key="2">
    <source>
        <dbReference type="EMBL" id="MCD2516414.1"/>
    </source>
</evidence>
<feature type="chain" id="PRO_5046152335" evidence="1">
    <location>
        <begin position="19"/>
        <end position="139"/>
    </location>
</feature>
<protein>
    <submittedName>
        <fullName evidence="2">Uncharacterized protein</fullName>
    </submittedName>
</protein>
<sequence length="139" mass="14987">MKSAAVLILILLAGNASACPLSKAVIDRYGISDGGILSPPPRTTANAAPSFLQFTLTDSALTSDGFRNTLFVDRQAGRAWLRRTGGFGRVREWYGPIDVDAHSLDGCRDDAELRRAEQAAMAREVAESATRRNATPRIP</sequence>
<gene>
    <name evidence="2" type="ORF">LQ564_08820</name>
</gene>
<keyword evidence="1" id="KW-0732">Signal</keyword>